<dbReference type="EMBL" id="CAJNOC010000864">
    <property type="protein sequence ID" value="CAF0811269.1"/>
    <property type="molecule type" value="Genomic_DNA"/>
</dbReference>
<feature type="transmembrane region" description="Helical" evidence="5">
    <location>
        <begin position="301"/>
        <end position="324"/>
    </location>
</feature>
<protein>
    <recommendedName>
        <fullName evidence="6">G-protein coupled receptors family 1 profile domain-containing protein</fullName>
    </recommendedName>
</protein>
<dbReference type="Proteomes" id="UP000663879">
    <property type="component" value="Unassembled WGS sequence"/>
</dbReference>
<dbReference type="GO" id="GO:0016020">
    <property type="term" value="C:membrane"/>
    <property type="evidence" value="ECO:0007669"/>
    <property type="project" value="UniProtKB-SubCell"/>
</dbReference>
<organism evidence="7 8">
    <name type="scientific">Brachionus calyciflorus</name>
    <dbReference type="NCBI Taxonomy" id="104777"/>
    <lineage>
        <taxon>Eukaryota</taxon>
        <taxon>Metazoa</taxon>
        <taxon>Spiralia</taxon>
        <taxon>Gnathifera</taxon>
        <taxon>Rotifera</taxon>
        <taxon>Eurotatoria</taxon>
        <taxon>Monogononta</taxon>
        <taxon>Pseudotrocha</taxon>
        <taxon>Ploima</taxon>
        <taxon>Brachionidae</taxon>
        <taxon>Brachionus</taxon>
    </lineage>
</organism>
<keyword evidence="4 5" id="KW-0472">Membrane</keyword>
<feature type="transmembrane region" description="Helical" evidence="5">
    <location>
        <begin position="152"/>
        <end position="172"/>
    </location>
</feature>
<evidence type="ECO:0000256" key="5">
    <source>
        <dbReference type="SAM" id="Phobius"/>
    </source>
</evidence>
<feature type="transmembrane region" description="Helical" evidence="5">
    <location>
        <begin position="260"/>
        <end position="281"/>
    </location>
</feature>
<evidence type="ECO:0000259" key="6">
    <source>
        <dbReference type="PROSITE" id="PS50262"/>
    </source>
</evidence>
<gene>
    <name evidence="7" type="ORF">OXX778_LOCUS6984</name>
</gene>
<accession>A0A813TEJ1</accession>
<evidence type="ECO:0000256" key="2">
    <source>
        <dbReference type="ARBA" id="ARBA00022692"/>
    </source>
</evidence>
<keyword evidence="8" id="KW-1185">Reference proteome</keyword>
<comment type="subcellular location">
    <subcellularLocation>
        <location evidence="1">Membrane</location>
    </subcellularLocation>
</comment>
<evidence type="ECO:0000256" key="4">
    <source>
        <dbReference type="ARBA" id="ARBA00023136"/>
    </source>
</evidence>
<dbReference type="Gene3D" id="1.20.1070.10">
    <property type="entry name" value="Rhodopsin 7-helix transmembrane proteins"/>
    <property type="match status" value="1"/>
</dbReference>
<reference evidence="7" key="1">
    <citation type="submission" date="2021-02" db="EMBL/GenBank/DDBJ databases">
        <authorList>
            <person name="Nowell W R."/>
        </authorList>
    </citation>
    <scope>NUCLEOTIDE SEQUENCE</scope>
    <source>
        <strain evidence="7">Ploen Becks lab</strain>
    </source>
</reference>
<name>A0A813TEJ1_9BILA</name>
<feature type="transmembrane region" description="Helical" evidence="5">
    <location>
        <begin position="122"/>
        <end position="140"/>
    </location>
</feature>
<dbReference type="AlphaFoldDB" id="A0A813TEJ1"/>
<sequence length="349" mass="41783">MYVKYLKQLNRNSIVNIPIYEALDHENIDHYGQLIKFFNYKFPQILFILGIVANSMQLVTYIYKTNKSLNKVYFVTISVTQLIALFCTLANYTFIDEFKSLAAYSHITCKLFNYIYRSMTNLTAWTAPLLILTTYFSIITKNILNTHKSKTNAILLAFVVILGAGVLDLIYIENIPIISTEINQNQTNFRIFYLCAMRNNQMMLLRDLIDFVFYFLLPFNFLFFAFYLILNEIRKYKLDGKIVLRRSKNYKLMLKRFKAIPLYFLIFNFPIWLVTFLNYYFNLMSNSDENDDINHSLRFEFYFTIILLMNQSHYFLITIINLFYDKFIMDRFKRIFYLHGYHRGSLLTN</sequence>
<keyword evidence="2 5" id="KW-0812">Transmembrane</keyword>
<dbReference type="PROSITE" id="PS50262">
    <property type="entry name" value="G_PROTEIN_RECEP_F1_2"/>
    <property type="match status" value="1"/>
</dbReference>
<proteinExistence type="predicted"/>
<feature type="transmembrane region" description="Helical" evidence="5">
    <location>
        <begin position="72"/>
        <end position="95"/>
    </location>
</feature>
<dbReference type="InterPro" id="IPR017452">
    <property type="entry name" value="GPCR_Rhodpsn_7TM"/>
</dbReference>
<evidence type="ECO:0000256" key="3">
    <source>
        <dbReference type="ARBA" id="ARBA00022989"/>
    </source>
</evidence>
<dbReference type="OrthoDB" id="10487613at2759"/>
<feature type="transmembrane region" description="Helical" evidence="5">
    <location>
        <begin position="211"/>
        <end position="230"/>
    </location>
</feature>
<dbReference type="SUPFAM" id="SSF81321">
    <property type="entry name" value="Family A G protein-coupled receptor-like"/>
    <property type="match status" value="1"/>
</dbReference>
<evidence type="ECO:0000313" key="8">
    <source>
        <dbReference type="Proteomes" id="UP000663879"/>
    </source>
</evidence>
<evidence type="ECO:0000313" key="7">
    <source>
        <dbReference type="EMBL" id="CAF0811269.1"/>
    </source>
</evidence>
<feature type="transmembrane region" description="Helical" evidence="5">
    <location>
        <begin position="45"/>
        <end position="63"/>
    </location>
</feature>
<keyword evidence="3 5" id="KW-1133">Transmembrane helix</keyword>
<comment type="caution">
    <text evidence="7">The sequence shown here is derived from an EMBL/GenBank/DDBJ whole genome shotgun (WGS) entry which is preliminary data.</text>
</comment>
<evidence type="ECO:0000256" key="1">
    <source>
        <dbReference type="ARBA" id="ARBA00004370"/>
    </source>
</evidence>
<feature type="domain" description="G-protein coupled receptors family 1 profile" evidence="6">
    <location>
        <begin position="53"/>
        <end position="318"/>
    </location>
</feature>